<organism evidence="1 2">
    <name type="scientific">Agathobacter rectalis</name>
    <dbReference type="NCBI Taxonomy" id="39491"/>
    <lineage>
        <taxon>Bacteria</taxon>
        <taxon>Bacillati</taxon>
        <taxon>Bacillota</taxon>
        <taxon>Clostridia</taxon>
        <taxon>Lachnospirales</taxon>
        <taxon>Lachnospiraceae</taxon>
        <taxon>Agathobacter</taxon>
    </lineage>
</organism>
<dbReference type="Pfam" id="PF13707">
    <property type="entry name" value="RloB"/>
    <property type="match status" value="1"/>
</dbReference>
<evidence type="ECO:0000313" key="2">
    <source>
        <dbReference type="Proteomes" id="UP000286181"/>
    </source>
</evidence>
<sequence>MREKRSFAERTRVLPNDEVKKKYFLVYEGKDTEAIYFEAVDVLKEHISINPLIEVIPVIRSYSEDGWSNPKKILDRMIQNIEELKSGEVSYETLLNWIMDYFQDYGILANNRPLAKSYWTTLQQICEEKLEVSLEEKVDNLQMACEMIFDILKEESKLENIVADIPRIINNSVLTYSEEIDKICLIVDRDKGSFTSAQYDYVVEQCENRNYGIYITNPCFEFWLLMHFDDVKELDPELLLENPKVSAERRYCEQELKKRIPKYSKSQYDAIGLVRNVEKAIRNESLYCENEKELKNTIGSNVGMLIREMQK</sequence>
<accession>A0A415I6L3</accession>
<dbReference type="RefSeq" id="WP_118372151.1">
    <property type="nucleotide sequence ID" value="NZ_QROF01000009.1"/>
</dbReference>
<gene>
    <name evidence="1" type="ORF">DW038_10470</name>
</gene>
<dbReference type="AlphaFoldDB" id="A0A415I6L3"/>
<evidence type="ECO:0000313" key="1">
    <source>
        <dbReference type="EMBL" id="RHL03293.1"/>
    </source>
</evidence>
<protein>
    <submittedName>
        <fullName evidence="1">RloB domain-containing protein</fullName>
    </submittedName>
</protein>
<proteinExistence type="predicted"/>
<dbReference type="Proteomes" id="UP000286181">
    <property type="component" value="Unassembled WGS sequence"/>
</dbReference>
<comment type="caution">
    <text evidence="1">The sequence shown here is derived from an EMBL/GenBank/DDBJ whole genome shotgun (WGS) entry which is preliminary data.</text>
</comment>
<dbReference type="EMBL" id="QROF01000009">
    <property type="protein sequence ID" value="RHL03293.1"/>
    <property type="molecule type" value="Genomic_DNA"/>
</dbReference>
<dbReference type="InterPro" id="IPR025591">
    <property type="entry name" value="RloB"/>
</dbReference>
<reference evidence="1 2" key="1">
    <citation type="submission" date="2018-08" db="EMBL/GenBank/DDBJ databases">
        <title>A genome reference for cultivated species of the human gut microbiota.</title>
        <authorList>
            <person name="Zou Y."/>
            <person name="Xue W."/>
            <person name="Luo G."/>
        </authorList>
    </citation>
    <scope>NUCLEOTIDE SEQUENCE [LARGE SCALE GENOMIC DNA]</scope>
    <source>
        <strain evidence="1 2">AF39-14AC</strain>
    </source>
</reference>
<name>A0A415I6L3_9FIRM</name>